<reference evidence="1" key="1">
    <citation type="submission" date="2023-03" db="EMBL/GenBank/DDBJ databases">
        <title>Massive genome expansion in bonnet fungi (Mycena s.s.) driven by repeated elements and novel gene families across ecological guilds.</title>
        <authorList>
            <consortium name="Lawrence Berkeley National Laboratory"/>
            <person name="Harder C.B."/>
            <person name="Miyauchi S."/>
            <person name="Viragh M."/>
            <person name="Kuo A."/>
            <person name="Thoen E."/>
            <person name="Andreopoulos B."/>
            <person name="Lu D."/>
            <person name="Skrede I."/>
            <person name="Drula E."/>
            <person name="Henrissat B."/>
            <person name="Morin E."/>
            <person name="Kohler A."/>
            <person name="Barry K."/>
            <person name="LaButti K."/>
            <person name="Morin E."/>
            <person name="Salamov A."/>
            <person name="Lipzen A."/>
            <person name="Mereny Z."/>
            <person name="Hegedus B."/>
            <person name="Baldrian P."/>
            <person name="Stursova M."/>
            <person name="Weitz H."/>
            <person name="Taylor A."/>
            <person name="Grigoriev I.V."/>
            <person name="Nagy L.G."/>
            <person name="Martin F."/>
            <person name="Kauserud H."/>
        </authorList>
    </citation>
    <scope>NUCLEOTIDE SEQUENCE</scope>
    <source>
        <strain evidence="1">CBHHK002</strain>
    </source>
</reference>
<dbReference type="EMBL" id="JARIHO010000011">
    <property type="protein sequence ID" value="KAJ7353091.1"/>
    <property type="molecule type" value="Genomic_DNA"/>
</dbReference>
<organism evidence="1 2">
    <name type="scientific">Mycena albidolilacea</name>
    <dbReference type="NCBI Taxonomy" id="1033008"/>
    <lineage>
        <taxon>Eukaryota</taxon>
        <taxon>Fungi</taxon>
        <taxon>Dikarya</taxon>
        <taxon>Basidiomycota</taxon>
        <taxon>Agaricomycotina</taxon>
        <taxon>Agaricomycetes</taxon>
        <taxon>Agaricomycetidae</taxon>
        <taxon>Agaricales</taxon>
        <taxon>Marasmiineae</taxon>
        <taxon>Mycenaceae</taxon>
        <taxon>Mycena</taxon>
    </lineage>
</organism>
<gene>
    <name evidence="1" type="ORF">DFH08DRAFT_956175</name>
</gene>
<dbReference type="AlphaFoldDB" id="A0AAD7AAJ2"/>
<proteinExistence type="predicted"/>
<name>A0AAD7AAJ2_9AGAR</name>
<evidence type="ECO:0000313" key="2">
    <source>
        <dbReference type="Proteomes" id="UP001218218"/>
    </source>
</evidence>
<dbReference type="Pfam" id="PF18758">
    <property type="entry name" value="KDZ"/>
    <property type="match status" value="1"/>
</dbReference>
<protein>
    <recommendedName>
        <fullName evidence="3">CxC2-like cysteine cluster KDZ transposase-associated domain-containing protein</fullName>
    </recommendedName>
</protein>
<dbReference type="InterPro" id="IPR040521">
    <property type="entry name" value="KDZ"/>
</dbReference>
<evidence type="ECO:0008006" key="3">
    <source>
        <dbReference type="Google" id="ProtNLM"/>
    </source>
</evidence>
<sequence>MAPGECALLCPPCPHPGKNLPPDWVTAPPEKQFLYALFVAMGTNFRLKRKDVLTEEKDPGLNKGWVFFCEVVAYMKHVKANWNQKQERSHGIAHDAVNKPDCVARGTASSVISMVNCVRHNMKHPNAVGDLQLGERYMNMDYIFFKSLAGTELVRLFVSYNIACQWHINIWIQMAAYANKEITINGRGKFFIFLVPKFHLLVHIKACNLKFSFNLTRDIGQTDGEAPEHGWYNANPLVQKHEGDGAWIETRYTGQPFSLPSYIVPGSTFSHKMKNTVPEMVKTQLALSDLEESVGPEPLKEWMAMAELWDEDADTPNPFETQCKDEHLVQVWWELAAEAAKKEQEGTKKMGNVRGDMHITELLLMGLQLEEQQRTLVFDAGATGLHPMDDQRRAMIKQTRKLHRKIFAWIEVQNKFFSGLSAIWDLEDKAHETLDEVWYLLLVRTHLYKLKDAHTWGVRANMQSADKIAALNDHIKRGAAGYRAARKALVVLGRTLKRRE</sequence>
<comment type="caution">
    <text evidence="1">The sequence shown here is derived from an EMBL/GenBank/DDBJ whole genome shotgun (WGS) entry which is preliminary data.</text>
</comment>
<evidence type="ECO:0000313" key="1">
    <source>
        <dbReference type="EMBL" id="KAJ7353091.1"/>
    </source>
</evidence>
<accession>A0AAD7AAJ2</accession>
<keyword evidence="2" id="KW-1185">Reference proteome</keyword>
<dbReference type="Proteomes" id="UP001218218">
    <property type="component" value="Unassembled WGS sequence"/>
</dbReference>